<organism evidence="2">
    <name type="scientific">Candida tenuis (strain ATCC 10573 / BCRC 21748 / CBS 615 / JCM 9827 / NBRC 10315 / NRRL Y-1498 / VKM Y-70)</name>
    <name type="common">Yeast</name>
    <name type="synonym">Yamadazyma tenuis</name>
    <dbReference type="NCBI Taxonomy" id="590646"/>
    <lineage>
        <taxon>Eukaryota</taxon>
        <taxon>Fungi</taxon>
        <taxon>Dikarya</taxon>
        <taxon>Ascomycota</taxon>
        <taxon>Saccharomycotina</taxon>
        <taxon>Pichiomycetes</taxon>
        <taxon>Debaryomycetaceae</taxon>
        <taxon>Yamadazyma</taxon>
    </lineage>
</organism>
<gene>
    <name evidence="1" type="ORF">CANTEDRAFT_113331</name>
</gene>
<dbReference type="Proteomes" id="UP000000707">
    <property type="component" value="Unassembled WGS sequence"/>
</dbReference>
<dbReference type="HOGENOM" id="CLU_2885560_0_0_1"/>
<protein>
    <submittedName>
        <fullName evidence="1">Uncharacterized protein</fullName>
    </submittedName>
</protein>
<evidence type="ECO:0000313" key="1">
    <source>
        <dbReference type="EMBL" id="EGV64566.1"/>
    </source>
</evidence>
<keyword evidence="2" id="KW-1185">Reference proteome</keyword>
<evidence type="ECO:0000313" key="2">
    <source>
        <dbReference type="Proteomes" id="UP000000707"/>
    </source>
</evidence>
<dbReference type="AlphaFoldDB" id="G3B1Z2"/>
<dbReference type="EMBL" id="GL996515">
    <property type="protein sequence ID" value="EGV64566.1"/>
    <property type="molecule type" value="Genomic_DNA"/>
</dbReference>
<accession>G3B1Z2</accession>
<sequence>MFKCLSESGVDGSIFTSEEDIECFLGGWMEQSESGFCPTISASKLWSSIMAFGCSETDSNRVK</sequence>
<proteinExistence type="predicted"/>
<reference evidence="1 2" key="1">
    <citation type="journal article" date="2011" name="Proc. Natl. Acad. Sci. U.S.A.">
        <title>Comparative genomics of xylose-fermenting fungi for enhanced biofuel production.</title>
        <authorList>
            <person name="Wohlbach D.J."/>
            <person name="Kuo A."/>
            <person name="Sato T.K."/>
            <person name="Potts K.M."/>
            <person name="Salamov A.A."/>
            <person name="LaButti K.M."/>
            <person name="Sun H."/>
            <person name="Clum A."/>
            <person name="Pangilinan J.L."/>
            <person name="Lindquist E.A."/>
            <person name="Lucas S."/>
            <person name="Lapidus A."/>
            <person name="Jin M."/>
            <person name="Gunawan C."/>
            <person name="Balan V."/>
            <person name="Dale B.E."/>
            <person name="Jeffries T.W."/>
            <person name="Zinkel R."/>
            <person name="Barry K.W."/>
            <person name="Grigoriev I.V."/>
            <person name="Gasch A.P."/>
        </authorList>
    </citation>
    <scope>NUCLEOTIDE SEQUENCE [LARGE SCALE GENOMIC DNA]</scope>
    <source>
        <strain evidence="2">ATCC 10573 / BCRC 21748 / CBS 615 / JCM 9827 / NBRC 10315 / NRRL Y-1498 / VKM Y-70</strain>
    </source>
</reference>
<name>G3B1Z2_CANTC</name>